<dbReference type="HAMAP" id="MF_00031">
    <property type="entry name" value="DNA_HJ_migration_RuvA"/>
    <property type="match status" value="1"/>
</dbReference>
<feature type="domain" description="Helix-hairpin-helix DNA-binding motif class 1" evidence="5">
    <location>
        <begin position="73"/>
        <end position="92"/>
    </location>
</feature>
<dbReference type="EMBL" id="DQZR01000022">
    <property type="protein sequence ID" value="HDM35732.1"/>
    <property type="molecule type" value="Genomic_DNA"/>
</dbReference>
<dbReference type="GO" id="GO:0009378">
    <property type="term" value="F:four-way junction helicase activity"/>
    <property type="evidence" value="ECO:0007669"/>
    <property type="project" value="InterPro"/>
</dbReference>
<dbReference type="Gene3D" id="1.10.8.10">
    <property type="entry name" value="DNA helicase RuvA subunit, C-terminal domain"/>
    <property type="match status" value="1"/>
</dbReference>
<dbReference type="GO" id="GO:0006310">
    <property type="term" value="P:DNA recombination"/>
    <property type="evidence" value="ECO:0007669"/>
    <property type="project" value="InterPro"/>
</dbReference>
<keyword evidence="2" id="KW-0227">DNA damage</keyword>
<dbReference type="InterPro" id="IPR012340">
    <property type="entry name" value="NA-bd_OB-fold"/>
</dbReference>
<feature type="domain" description="Helix-hairpin-helix DNA-binding motif class 1" evidence="5">
    <location>
        <begin position="108"/>
        <end position="127"/>
    </location>
</feature>
<dbReference type="GO" id="GO:0005524">
    <property type="term" value="F:ATP binding"/>
    <property type="evidence" value="ECO:0007669"/>
    <property type="project" value="InterPro"/>
</dbReference>
<organism evidence="6">
    <name type="scientific">Candidatus Syntropharchaeum butanivorans</name>
    <dbReference type="NCBI Taxonomy" id="1839936"/>
    <lineage>
        <taxon>Archaea</taxon>
        <taxon>Methanobacteriati</taxon>
        <taxon>Methanobacteriota</taxon>
        <taxon>Stenosarchaea group</taxon>
        <taxon>Methanomicrobia</taxon>
        <taxon>Methanosarcinales</taxon>
        <taxon>ANME-2 cluster</taxon>
        <taxon>Candidatus Syntropharchaeum</taxon>
    </lineage>
</organism>
<dbReference type="AlphaFoldDB" id="A0A7C1B4Z7"/>
<dbReference type="Gene3D" id="2.40.50.140">
    <property type="entry name" value="Nucleic acid-binding proteins"/>
    <property type="match status" value="1"/>
</dbReference>
<dbReference type="InterPro" id="IPR000085">
    <property type="entry name" value="RuvA"/>
</dbReference>
<protein>
    <submittedName>
        <fullName evidence="6">Holliday junction branch migration protein RuvA</fullName>
    </submittedName>
</protein>
<dbReference type="InterPro" id="IPR036267">
    <property type="entry name" value="RuvA_C_sf"/>
</dbReference>
<dbReference type="NCBIfam" id="TIGR00084">
    <property type="entry name" value="ruvA"/>
    <property type="match status" value="1"/>
</dbReference>
<dbReference type="SMART" id="SM00278">
    <property type="entry name" value="HhH1"/>
    <property type="match status" value="2"/>
</dbReference>
<dbReference type="InterPro" id="IPR010994">
    <property type="entry name" value="RuvA_2-like"/>
</dbReference>
<reference evidence="6" key="1">
    <citation type="journal article" date="2020" name="mSystems">
        <title>Genome- and Community-Level Interaction Insights into Carbon Utilization and Element Cycling Functions of Hydrothermarchaeota in Hydrothermal Sediment.</title>
        <authorList>
            <person name="Zhou Z."/>
            <person name="Liu Y."/>
            <person name="Xu W."/>
            <person name="Pan J."/>
            <person name="Luo Z.H."/>
            <person name="Li M."/>
        </authorList>
    </citation>
    <scope>NUCLEOTIDE SEQUENCE [LARGE SCALE GENOMIC DNA]</scope>
    <source>
        <strain evidence="6">HyVt-185</strain>
    </source>
</reference>
<dbReference type="Pfam" id="PF14520">
    <property type="entry name" value="HHH_5"/>
    <property type="match status" value="1"/>
</dbReference>
<dbReference type="Pfam" id="PF01330">
    <property type="entry name" value="RuvA_N"/>
    <property type="match status" value="1"/>
</dbReference>
<dbReference type="InterPro" id="IPR003583">
    <property type="entry name" value="Hlx-hairpin-Hlx_DNA-bd_motif"/>
</dbReference>
<proteinExistence type="inferred from homology"/>
<dbReference type="Gene3D" id="1.10.150.20">
    <property type="entry name" value="5' to 3' exonuclease, C-terminal subdomain"/>
    <property type="match status" value="1"/>
</dbReference>
<dbReference type="Pfam" id="PF07499">
    <property type="entry name" value="RuvA_C"/>
    <property type="match status" value="1"/>
</dbReference>
<evidence type="ECO:0000259" key="5">
    <source>
        <dbReference type="SMART" id="SM00278"/>
    </source>
</evidence>
<dbReference type="InterPro" id="IPR013849">
    <property type="entry name" value="DNA_helicase_Holl-junc_RuvA_I"/>
</dbReference>
<dbReference type="GO" id="GO:0006281">
    <property type="term" value="P:DNA repair"/>
    <property type="evidence" value="ECO:0007669"/>
    <property type="project" value="UniProtKB-KW"/>
</dbReference>
<evidence type="ECO:0000256" key="1">
    <source>
        <dbReference type="ARBA" id="ARBA00022490"/>
    </source>
</evidence>
<dbReference type="GO" id="GO:0003677">
    <property type="term" value="F:DNA binding"/>
    <property type="evidence" value="ECO:0007669"/>
    <property type="project" value="UniProtKB-KW"/>
</dbReference>
<evidence type="ECO:0000256" key="2">
    <source>
        <dbReference type="ARBA" id="ARBA00022763"/>
    </source>
</evidence>
<gene>
    <name evidence="6" type="primary">ruvA</name>
    <name evidence="6" type="ORF">ENG09_00565</name>
</gene>
<dbReference type="SUPFAM" id="SSF50249">
    <property type="entry name" value="Nucleic acid-binding proteins"/>
    <property type="match status" value="1"/>
</dbReference>
<dbReference type="InterPro" id="IPR011114">
    <property type="entry name" value="RuvA_C"/>
</dbReference>
<name>A0A7C1B4Z7_9EURY</name>
<dbReference type="GO" id="GO:0009379">
    <property type="term" value="C:Holliday junction helicase complex"/>
    <property type="evidence" value="ECO:0007669"/>
    <property type="project" value="InterPro"/>
</dbReference>
<evidence type="ECO:0000256" key="4">
    <source>
        <dbReference type="ARBA" id="ARBA00023204"/>
    </source>
</evidence>
<comment type="caution">
    <text evidence="6">The sequence shown here is derived from an EMBL/GenBank/DDBJ whole genome shotgun (WGS) entry which is preliminary data.</text>
</comment>
<dbReference type="SUPFAM" id="SSF47781">
    <property type="entry name" value="RuvA domain 2-like"/>
    <property type="match status" value="1"/>
</dbReference>
<dbReference type="CDD" id="cd14332">
    <property type="entry name" value="UBA_RuvA_C"/>
    <property type="match status" value="1"/>
</dbReference>
<accession>A0A7C1B4Z7</accession>
<evidence type="ECO:0000313" key="6">
    <source>
        <dbReference type="EMBL" id="HDM35732.1"/>
    </source>
</evidence>
<evidence type="ECO:0000256" key="3">
    <source>
        <dbReference type="ARBA" id="ARBA00023125"/>
    </source>
</evidence>
<sequence>MIAHIRGRIEDLNEDSVVIDVGGVGYRVLVPGRIIESMGEIGDEVKLLTHLQVKEDEMVLYGFLSHDELEIFQALIAISGVGARIALSVLSTLRPDELRSAIFEGDLEKLTSVKGLGKKTASRIVLELGEKLVRRVTLPEGFNDAIEGLVALGYSRNDAEKAVKKVLDERGANVGVEDIIKDGLKHLTSKTR</sequence>
<keyword evidence="4" id="KW-0234">DNA repair</keyword>
<keyword evidence="3" id="KW-0238">DNA-binding</keyword>
<dbReference type="SUPFAM" id="SSF46929">
    <property type="entry name" value="DNA helicase RuvA subunit, C-terminal domain"/>
    <property type="match status" value="1"/>
</dbReference>
<dbReference type="Proteomes" id="UP000885863">
    <property type="component" value="Unassembled WGS sequence"/>
</dbReference>
<keyword evidence="1" id="KW-0963">Cytoplasm</keyword>